<keyword evidence="1" id="KW-1133">Transmembrane helix</keyword>
<dbReference type="Pfam" id="PF00498">
    <property type="entry name" value="FHA"/>
    <property type="match status" value="1"/>
</dbReference>
<name>A0A0L6JVT7_9FIRM</name>
<dbReference type="SMART" id="SM00240">
    <property type="entry name" value="FHA"/>
    <property type="match status" value="1"/>
</dbReference>
<dbReference type="PROSITE" id="PS50006">
    <property type="entry name" value="FHA_DOMAIN"/>
    <property type="match status" value="1"/>
</dbReference>
<reference evidence="4" key="1">
    <citation type="submission" date="2015-07" db="EMBL/GenBank/DDBJ databases">
        <title>Near-Complete Genome Sequence of the Cellulolytic Bacterium Bacteroides (Pseudobacteroides) cellulosolvens ATCC 35603.</title>
        <authorList>
            <person name="Dassa B."/>
            <person name="Utturkar S.M."/>
            <person name="Klingeman D.M."/>
            <person name="Hurt R.A."/>
            <person name="Keller M."/>
            <person name="Xu J."/>
            <person name="Reddy Y.H.K."/>
            <person name="Borovok I."/>
            <person name="Grinberg I.R."/>
            <person name="Lamed R."/>
            <person name="Zhivin O."/>
            <person name="Bayer E.A."/>
            <person name="Brown S.D."/>
        </authorList>
    </citation>
    <scope>NUCLEOTIDE SEQUENCE [LARGE SCALE GENOMIC DNA]</scope>
    <source>
        <strain evidence="4">DSM 2933</strain>
    </source>
</reference>
<gene>
    <name evidence="3" type="ORF">Bccel_5263</name>
</gene>
<dbReference type="Gene3D" id="2.60.200.20">
    <property type="match status" value="1"/>
</dbReference>
<dbReference type="eggNOG" id="COG1716">
    <property type="taxonomic scope" value="Bacteria"/>
</dbReference>
<organism evidence="3 4">
    <name type="scientific">Pseudobacteroides cellulosolvens ATCC 35603 = DSM 2933</name>
    <dbReference type="NCBI Taxonomy" id="398512"/>
    <lineage>
        <taxon>Bacteria</taxon>
        <taxon>Bacillati</taxon>
        <taxon>Bacillota</taxon>
        <taxon>Clostridia</taxon>
        <taxon>Eubacteriales</taxon>
        <taxon>Oscillospiraceae</taxon>
        <taxon>Pseudobacteroides</taxon>
    </lineage>
</organism>
<accession>A0A0L6JVT7</accession>
<keyword evidence="1" id="KW-0472">Membrane</keyword>
<comment type="caution">
    <text evidence="3">The sequence shown here is derived from an EMBL/GenBank/DDBJ whole genome shotgun (WGS) entry which is preliminary data.</text>
</comment>
<dbReference type="InterPro" id="IPR000253">
    <property type="entry name" value="FHA_dom"/>
</dbReference>
<dbReference type="RefSeq" id="WP_036943640.1">
    <property type="nucleotide sequence ID" value="NZ_JQKC01000022.1"/>
</dbReference>
<keyword evidence="4" id="KW-1185">Reference proteome</keyword>
<dbReference type="AlphaFoldDB" id="A0A0L6JVT7"/>
<dbReference type="PANTHER" id="PTHR23308">
    <property type="entry name" value="NUCLEAR INHIBITOR OF PROTEIN PHOSPHATASE-1"/>
    <property type="match status" value="1"/>
</dbReference>
<dbReference type="InterPro" id="IPR050923">
    <property type="entry name" value="Cell_Proc_Reg/RNA_Proc"/>
</dbReference>
<feature type="domain" description="FHA" evidence="2">
    <location>
        <begin position="72"/>
        <end position="121"/>
    </location>
</feature>
<evidence type="ECO:0000259" key="2">
    <source>
        <dbReference type="PROSITE" id="PS50006"/>
    </source>
</evidence>
<dbReference type="STRING" id="398512.Bccel_5263"/>
<dbReference type="OrthoDB" id="9816434at2"/>
<feature type="transmembrane region" description="Helical" evidence="1">
    <location>
        <begin position="12"/>
        <end position="29"/>
    </location>
</feature>
<dbReference type="EMBL" id="LGTC01000001">
    <property type="protein sequence ID" value="KNY29986.1"/>
    <property type="molecule type" value="Genomic_DNA"/>
</dbReference>
<sequence>MFEILSSLLKYLFVTVIYLFIYGVIRLIYLDIKSASSQKFEIKKNIPYLKLINIREQFDFKIEEIYMLGKDVDIGRSAKNKIIIKDPYMSTNHARFSYKDRTYFVEDLGSTNGTFVNGRQVKNTAMPIKDGDKIRIGQVDFLFVYGG</sequence>
<dbReference type="SUPFAM" id="SSF49879">
    <property type="entry name" value="SMAD/FHA domain"/>
    <property type="match status" value="1"/>
</dbReference>
<evidence type="ECO:0000313" key="3">
    <source>
        <dbReference type="EMBL" id="KNY29986.1"/>
    </source>
</evidence>
<dbReference type="InterPro" id="IPR008984">
    <property type="entry name" value="SMAD_FHA_dom_sf"/>
</dbReference>
<evidence type="ECO:0000256" key="1">
    <source>
        <dbReference type="SAM" id="Phobius"/>
    </source>
</evidence>
<dbReference type="Proteomes" id="UP000036923">
    <property type="component" value="Unassembled WGS sequence"/>
</dbReference>
<evidence type="ECO:0000313" key="4">
    <source>
        <dbReference type="Proteomes" id="UP000036923"/>
    </source>
</evidence>
<protein>
    <submittedName>
        <fullName evidence="3">FHA domain containing protein</fullName>
    </submittedName>
</protein>
<dbReference type="CDD" id="cd00060">
    <property type="entry name" value="FHA"/>
    <property type="match status" value="1"/>
</dbReference>
<proteinExistence type="predicted"/>
<keyword evidence="1" id="KW-0812">Transmembrane</keyword>